<dbReference type="OrthoDB" id="7025931at2"/>
<gene>
    <name evidence="1" type="ORF">WN50_24915</name>
</gene>
<protein>
    <submittedName>
        <fullName evidence="1">Uncharacterized protein</fullName>
    </submittedName>
</protein>
<comment type="caution">
    <text evidence="1">The sequence shown here is derived from an EMBL/GenBank/DDBJ whole genome shotgun (WGS) entry which is preliminary data.</text>
</comment>
<reference evidence="1 2" key="1">
    <citation type="submission" date="2015-06" db="EMBL/GenBank/DDBJ databases">
        <title>Draft genome assembly of filamentous brackish cyanobacterium Limnoraphis robusta strain CS-951.</title>
        <authorList>
            <person name="Willis A."/>
            <person name="Parks M."/>
            <person name="Burford M.A."/>
        </authorList>
    </citation>
    <scope>NUCLEOTIDE SEQUENCE [LARGE SCALE GENOMIC DNA]</scope>
    <source>
        <strain evidence="1 2">CS-951</strain>
    </source>
</reference>
<dbReference type="RefSeq" id="WP_046281305.1">
    <property type="nucleotide sequence ID" value="NZ_LATL02000151.1"/>
</dbReference>
<dbReference type="Proteomes" id="UP000033607">
    <property type="component" value="Unassembled WGS sequence"/>
</dbReference>
<dbReference type="AlphaFoldDB" id="A0A0F5Y992"/>
<name>A0A0F5Y992_9CYAN</name>
<evidence type="ECO:0000313" key="2">
    <source>
        <dbReference type="Proteomes" id="UP000033607"/>
    </source>
</evidence>
<proteinExistence type="predicted"/>
<accession>A0A0F5Y992</accession>
<organism evidence="1 2">
    <name type="scientific">Limnoraphis robusta CS-951</name>
    <dbReference type="NCBI Taxonomy" id="1637645"/>
    <lineage>
        <taxon>Bacteria</taxon>
        <taxon>Bacillati</taxon>
        <taxon>Cyanobacteriota</taxon>
        <taxon>Cyanophyceae</taxon>
        <taxon>Oscillatoriophycideae</taxon>
        <taxon>Oscillatoriales</taxon>
        <taxon>Sirenicapillariaceae</taxon>
        <taxon>Limnoraphis</taxon>
    </lineage>
</organism>
<sequence length="454" mass="50706">MVIPGWTVVRAIPSEVIMGLITGKYKDYGGVIRWAAGTENAGQIVRHLVTSPLNPVGAAVSGLNLISGIAANAQLFGLSGQVNSLSQMTQQLLKMTTGTALVSGLNLISGIVGNVQLEQVKGETRQIKEIAQLNTDQLFELSGQVNSLSQMTQQVLQIATGTTILSGLNLTVSCVSFAVLYNRLNAIDNRLQEIQKDVKEIKSFLETSERAQLFYALKELLKADDNIPVEHRHTILHDSRKKLGEINMRYQELLSHSNTIEIAMANEEYFSLTALAHARCTAELGMLEIALKEIEEMNLFWQTQARRVAKSLLIGEYPQRFIATDFVDDVLVLELTKWLDFAYKDEKGLFWIEELRRNHINEFWYSKGLLRKGKSGLNQNVGIGLEKEKTLVIPALRKLMARSDVFEGYVSQYELLKNYQMKPSEFEKGVAALPESSAVDGYFILEPAFELTGF</sequence>
<dbReference type="EMBL" id="LATL02000151">
    <property type="protein sequence ID" value="KKD35511.1"/>
    <property type="molecule type" value="Genomic_DNA"/>
</dbReference>
<evidence type="ECO:0000313" key="1">
    <source>
        <dbReference type="EMBL" id="KKD35511.1"/>
    </source>
</evidence>